<name>A0A386KPK1_9CAUD</name>
<reference evidence="2 3" key="1">
    <citation type="submission" date="2018-08" db="EMBL/GenBank/DDBJ databases">
        <authorList>
            <person name="Preder H."/>
            <person name="Servin-Meza L.A."/>
            <person name="Bonilla J.A."/>
            <person name="Klyczek K."/>
            <person name="Garlena R.A."/>
            <person name="Russell D.A."/>
            <person name="Pope W.H."/>
            <person name="Jacobs-Sera D."/>
            <person name="Hatfull G.F."/>
        </authorList>
    </citation>
    <scope>NUCLEOTIDE SEQUENCE [LARGE SCALE GENOMIC DNA]</scope>
</reference>
<dbReference type="Proteomes" id="UP000281993">
    <property type="component" value="Segment"/>
</dbReference>
<accession>A0A386KPK1</accession>
<gene>
    <name evidence="2" type="primary">71</name>
    <name evidence="2" type="ORF">SEA_VALENTINIPUFF_71</name>
</gene>
<proteinExistence type="predicted"/>
<organism evidence="2 3">
    <name type="scientific">Microbacterium phage ValentiniPuff</name>
    <dbReference type="NCBI Taxonomy" id="2315705"/>
    <lineage>
        <taxon>Viruses</taxon>
        <taxon>Duplodnaviria</taxon>
        <taxon>Heunggongvirae</taxon>
        <taxon>Uroviricota</taxon>
        <taxon>Caudoviricetes</taxon>
        <taxon>Valentinivirus</taxon>
        <taxon>Valentinivirus valentinipuff</taxon>
    </lineage>
</organism>
<keyword evidence="3" id="KW-1185">Reference proteome</keyword>
<evidence type="ECO:0000313" key="2">
    <source>
        <dbReference type="EMBL" id="AYD87366.1"/>
    </source>
</evidence>
<evidence type="ECO:0000256" key="1">
    <source>
        <dbReference type="SAM" id="MobiDB-lite"/>
    </source>
</evidence>
<evidence type="ECO:0000313" key="3">
    <source>
        <dbReference type="Proteomes" id="UP000281993"/>
    </source>
</evidence>
<feature type="compositionally biased region" description="Acidic residues" evidence="1">
    <location>
        <begin position="469"/>
        <end position="478"/>
    </location>
</feature>
<sequence>MVVTIFGGDLRTGLIRVRNIAAENGSCGVSLGAAGSIGAGVKLPMMDPLTDKVLKLPEILIPGRSFLAWEEDGVILNAGPIWSQQYSFDTRKLQMDAAGLRSYWDYRFVLPLLNDADPNSLPSGKDTVFLTTDGLHLRTIAKRLVQQAQLWTAGSVPVVFEADFPGDAARTYKGHELHVVNEKLKQISEVQNGPDIMFNPRYTNANRTHIEWLMETGNPQIHQLPIVTTIRNRVPNPAYGSTAFFIGTNATLSVITGSQRATATGAGAVYTYPTAAPADASPTNTVRFGVTPAMKIGASVIVKNNNATTQYVQLRGTSYIVSTGSGPSILSPVVEVPAGQERTLTITGNVDATAGVDGFLPIVYVTDAAGTLPTTPAGVTLDTRDWSFYSTIVPEPMVFIRGDMTDTTGVDYSWQGTAYQSPSLRTTTRIVAHKWDASGLPNPSVKGATITRDASELTTDNYQTGSTPDMDDADPDADGEEEVYPLIAKAVDSYLTDPTRMFPRLESSTDRSSVINLPVLQAGADAAVQVGRKVTETWKFMAKKDVVPKITDYRVGHYGKFVTKNDPLVGSGEHSVRIMEINTTLENAFATLSCAPSREDI</sequence>
<protein>
    <submittedName>
        <fullName evidence="2">Minor tail protein</fullName>
    </submittedName>
</protein>
<feature type="region of interest" description="Disordered" evidence="1">
    <location>
        <begin position="444"/>
        <end position="478"/>
    </location>
</feature>
<feature type="compositionally biased region" description="Polar residues" evidence="1">
    <location>
        <begin position="456"/>
        <end position="467"/>
    </location>
</feature>
<dbReference type="EMBL" id="MH825712">
    <property type="protein sequence ID" value="AYD87366.1"/>
    <property type="molecule type" value="Genomic_DNA"/>
</dbReference>